<dbReference type="AlphaFoldDB" id="A0A6H5GHY4"/>
<gene>
    <name evidence="1" type="ORF">NTEN_LOCUS7226</name>
</gene>
<evidence type="ECO:0000313" key="2">
    <source>
        <dbReference type="Proteomes" id="UP000479000"/>
    </source>
</evidence>
<evidence type="ECO:0000313" key="1">
    <source>
        <dbReference type="EMBL" id="CAB0001439.1"/>
    </source>
</evidence>
<keyword evidence="2" id="KW-1185">Reference proteome</keyword>
<dbReference type="EMBL" id="CADCXU010010773">
    <property type="protein sequence ID" value="CAB0001439.1"/>
    <property type="molecule type" value="Genomic_DNA"/>
</dbReference>
<dbReference type="Proteomes" id="UP000479000">
    <property type="component" value="Unassembled WGS sequence"/>
</dbReference>
<protein>
    <submittedName>
        <fullName evidence="1">Uncharacterized protein</fullName>
    </submittedName>
</protein>
<name>A0A6H5GHY4_9HEMI</name>
<sequence>GCSLSTIRIKIIARTDDRLQRLHTAQLIYIWRSLPIEFTQNCDTGMCVIENKIISARFTM</sequence>
<proteinExistence type="predicted"/>
<accession>A0A6H5GHY4</accession>
<feature type="non-terminal residue" evidence="1">
    <location>
        <position position="1"/>
    </location>
</feature>
<reference evidence="1 2" key="1">
    <citation type="submission" date="2020-02" db="EMBL/GenBank/DDBJ databases">
        <authorList>
            <person name="Ferguson B K."/>
        </authorList>
    </citation>
    <scope>NUCLEOTIDE SEQUENCE [LARGE SCALE GENOMIC DNA]</scope>
</reference>
<organism evidence="1 2">
    <name type="scientific">Nesidiocoris tenuis</name>
    <dbReference type="NCBI Taxonomy" id="355587"/>
    <lineage>
        <taxon>Eukaryota</taxon>
        <taxon>Metazoa</taxon>
        <taxon>Ecdysozoa</taxon>
        <taxon>Arthropoda</taxon>
        <taxon>Hexapoda</taxon>
        <taxon>Insecta</taxon>
        <taxon>Pterygota</taxon>
        <taxon>Neoptera</taxon>
        <taxon>Paraneoptera</taxon>
        <taxon>Hemiptera</taxon>
        <taxon>Heteroptera</taxon>
        <taxon>Panheteroptera</taxon>
        <taxon>Cimicomorpha</taxon>
        <taxon>Miridae</taxon>
        <taxon>Dicyphina</taxon>
        <taxon>Nesidiocoris</taxon>
    </lineage>
</organism>